<evidence type="ECO:0000256" key="1">
    <source>
        <dbReference type="ARBA" id="ARBA00023015"/>
    </source>
</evidence>
<dbReference type="AlphaFoldDB" id="A0A848BZL0"/>
<dbReference type="PRINTS" id="PR00032">
    <property type="entry name" value="HTHARAC"/>
</dbReference>
<comment type="caution">
    <text evidence="5">The sequence shown here is derived from an EMBL/GenBank/DDBJ whole genome shotgun (WGS) entry which is preliminary data.</text>
</comment>
<keyword evidence="2" id="KW-0238">DNA-binding</keyword>
<organism evidence="5 6">
    <name type="scientific">Megasphaera hexanoica</name>
    <dbReference type="NCBI Taxonomy" id="1675036"/>
    <lineage>
        <taxon>Bacteria</taxon>
        <taxon>Bacillati</taxon>
        <taxon>Bacillota</taxon>
        <taxon>Negativicutes</taxon>
        <taxon>Veillonellales</taxon>
        <taxon>Veillonellaceae</taxon>
        <taxon>Megasphaera</taxon>
    </lineage>
</organism>
<dbReference type="RefSeq" id="WP_170087628.1">
    <property type="nucleotide sequence ID" value="NZ_JABAFG010000011.1"/>
</dbReference>
<dbReference type="PANTHER" id="PTHR47893:SF1">
    <property type="entry name" value="REGULATORY PROTEIN PCHR"/>
    <property type="match status" value="1"/>
</dbReference>
<accession>A0A848BZL0</accession>
<name>A0A848BZL0_9FIRM</name>
<keyword evidence="3" id="KW-0804">Transcription</keyword>
<dbReference type="Gene3D" id="1.10.10.60">
    <property type="entry name" value="Homeodomain-like"/>
    <property type="match status" value="2"/>
</dbReference>
<dbReference type="PANTHER" id="PTHR47893">
    <property type="entry name" value="REGULATORY PROTEIN PCHR"/>
    <property type="match status" value="1"/>
</dbReference>
<proteinExistence type="predicted"/>
<evidence type="ECO:0000256" key="3">
    <source>
        <dbReference type="ARBA" id="ARBA00023163"/>
    </source>
</evidence>
<evidence type="ECO:0000256" key="2">
    <source>
        <dbReference type="ARBA" id="ARBA00023125"/>
    </source>
</evidence>
<reference evidence="5 6" key="1">
    <citation type="submission" date="2020-04" db="EMBL/GenBank/DDBJ databases">
        <authorList>
            <person name="Hitch T.C.A."/>
            <person name="Wylensek D."/>
            <person name="Clavel T."/>
        </authorList>
    </citation>
    <scope>NUCLEOTIDE SEQUENCE [LARGE SCALE GENOMIC DNA]</scope>
    <source>
        <strain evidence="5 6">Oil-RF-744-FAT-WT-6-1</strain>
    </source>
</reference>
<sequence length="313" mass="36362">MKWKEALQIRQMEDDNLTLMESASGKLRIAAYTVYPGITLQYITSHVQNVTFPSRPRPDVFAINHCEKGRIECHFQNGEYLYMGKGDMSIGWRDSAGYCHNAFFPSSHYHGVSLIVHVPEAQPVLDRLLTDDSLDLSGLCSRFCYHSRFGMILEENTSMRHLFYELYHVPEQIRKRYLRLKVMEILLFLTTLEPVQKQNQIQLNKKQADAVKEIHYLLTQHVKEHLTINELAQRGGLAATTLKRCFKEMYGKTIFQYMQEYRVSEAARLLIEGEESIMEIAARVGYENSSKFAKAFQKFTGLTPSMYRQKHKS</sequence>
<dbReference type="GO" id="GO:0003700">
    <property type="term" value="F:DNA-binding transcription factor activity"/>
    <property type="evidence" value="ECO:0007669"/>
    <property type="project" value="InterPro"/>
</dbReference>
<evidence type="ECO:0000259" key="4">
    <source>
        <dbReference type="PROSITE" id="PS01124"/>
    </source>
</evidence>
<dbReference type="EMBL" id="JABAFG010000011">
    <property type="protein sequence ID" value="NME28469.1"/>
    <property type="molecule type" value="Genomic_DNA"/>
</dbReference>
<dbReference type="InterPro" id="IPR018060">
    <property type="entry name" value="HTH_AraC"/>
</dbReference>
<dbReference type="GO" id="GO:0043565">
    <property type="term" value="F:sequence-specific DNA binding"/>
    <property type="evidence" value="ECO:0007669"/>
    <property type="project" value="InterPro"/>
</dbReference>
<dbReference type="Proteomes" id="UP000591071">
    <property type="component" value="Unassembled WGS sequence"/>
</dbReference>
<dbReference type="InterPro" id="IPR053142">
    <property type="entry name" value="PchR_regulatory_protein"/>
</dbReference>
<dbReference type="Pfam" id="PF12833">
    <property type="entry name" value="HTH_18"/>
    <property type="match status" value="1"/>
</dbReference>
<feature type="domain" description="HTH araC/xylS-type" evidence="4">
    <location>
        <begin position="212"/>
        <end position="310"/>
    </location>
</feature>
<dbReference type="InterPro" id="IPR020449">
    <property type="entry name" value="Tscrpt_reg_AraC-type_HTH"/>
</dbReference>
<dbReference type="PROSITE" id="PS00041">
    <property type="entry name" value="HTH_ARAC_FAMILY_1"/>
    <property type="match status" value="1"/>
</dbReference>
<evidence type="ECO:0000313" key="6">
    <source>
        <dbReference type="Proteomes" id="UP000591071"/>
    </source>
</evidence>
<protein>
    <submittedName>
        <fullName evidence="5">Helix-turn-helix transcriptional regulator</fullName>
    </submittedName>
</protein>
<dbReference type="InterPro" id="IPR009057">
    <property type="entry name" value="Homeodomain-like_sf"/>
</dbReference>
<dbReference type="PROSITE" id="PS01124">
    <property type="entry name" value="HTH_ARAC_FAMILY_2"/>
    <property type="match status" value="1"/>
</dbReference>
<dbReference type="SMART" id="SM00342">
    <property type="entry name" value="HTH_ARAC"/>
    <property type="match status" value="1"/>
</dbReference>
<keyword evidence="1" id="KW-0805">Transcription regulation</keyword>
<dbReference type="InterPro" id="IPR018062">
    <property type="entry name" value="HTH_AraC-typ_CS"/>
</dbReference>
<gene>
    <name evidence="5" type="ORF">HF872_07500</name>
</gene>
<dbReference type="SUPFAM" id="SSF46689">
    <property type="entry name" value="Homeodomain-like"/>
    <property type="match status" value="2"/>
</dbReference>
<evidence type="ECO:0000313" key="5">
    <source>
        <dbReference type="EMBL" id="NME28469.1"/>
    </source>
</evidence>